<proteinExistence type="predicted"/>
<comment type="caution">
    <text evidence="8">The sequence shown here is derived from an EMBL/GenBank/DDBJ whole genome shotgun (WGS) entry which is preliminary data.</text>
</comment>
<dbReference type="Pfam" id="PF02706">
    <property type="entry name" value="Wzz"/>
    <property type="match status" value="1"/>
</dbReference>
<dbReference type="Proteomes" id="UP000570514">
    <property type="component" value="Unassembled WGS sequence"/>
</dbReference>
<dbReference type="InterPro" id="IPR027417">
    <property type="entry name" value="P-loop_NTPase"/>
</dbReference>
<name>A0A846MYI5_9PROT</name>
<comment type="subcellular location">
    <subcellularLocation>
        <location evidence="1">Cell membrane</location>
        <topology evidence="1">Multi-pass membrane protein</topology>
    </subcellularLocation>
</comment>
<feature type="domain" description="Polysaccharide chain length determinant N-terminal" evidence="7">
    <location>
        <begin position="22"/>
        <end position="108"/>
    </location>
</feature>
<dbReference type="GO" id="GO:0004713">
    <property type="term" value="F:protein tyrosine kinase activity"/>
    <property type="evidence" value="ECO:0007669"/>
    <property type="project" value="TreeGrafter"/>
</dbReference>
<dbReference type="PANTHER" id="PTHR32309">
    <property type="entry name" value="TYROSINE-PROTEIN KINASE"/>
    <property type="match status" value="1"/>
</dbReference>
<keyword evidence="4" id="KW-1133">Transmembrane helix</keyword>
<dbReference type="InterPro" id="IPR050445">
    <property type="entry name" value="Bact_polysacc_biosynth/exp"/>
</dbReference>
<evidence type="ECO:0000256" key="2">
    <source>
        <dbReference type="ARBA" id="ARBA00022475"/>
    </source>
</evidence>
<sequence>MNARLVLPVPPPEAATRAFRVAEIWQVAERHFQLILLTTLAVVALATVYVLQVRPQYAATSEVMLDPRKSAVENSAAVLSSLSVDQPTILNQIEVLTSHRLAGKVVDQFHLERDPEFAAPGLAAKLFSPAIEPRETAIDKLRKNLKVAQAGFSSTIRITVTSSDRAKATQLASGIAALYVQEQLETKADAARNANIWLTQRVSELAAKVKEAEAAVQKYKAEHNISFTAGGTSVQEQQLAELNAQLTVARTDYDDKAAKAARTAALLRSGGLASAPQVLSSPVIASLRAQQAELAREIANLAAKYGPNHPKMKELAAQRADLDGKIAQETARIADGVRNEADTAGSHVGSLQKSLRQLEDANAKKNQDSVELTALQSAAASARAMYQAFLTQYSQTENQQGILRPDVFVISASDVEEAFGPQTKLLAILSAIPAGLLLGLALAFMRDRREPELPVQPAPAPSMRRAEAPAAILPEMGPRAADLVLAHPASPYAVAVANLLAGIIKKATPPLVIAVTAAAPGSGKTTLALSLARAAAQSGIATIAIDANRSAYHLGLMAGQVASAGHSGYGIEGFINPDRLSPALIMAPNGQISSYERILAQPLLTGMLDSLKTSLELMIIAAPPLNDPSTASILALSDLAIVAIDGRAPRPMPAGLPGTRILTVFTHHR</sequence>
<keyword evidence="2" id="KW-1003">Cell membrane</keyword>
<dbReference type="EMBL" id="JAASRM010000001">
    <property type="protein sequence ID" value="NIK88027.1"/>
    <property type="molecule type" value="Genomic_DNA"/>
</dbReference>
<protein>
    <submittedName>
        <fullName evidence="8">Uncharacterized protein involved in exopolysaccharide biosynthesis</fullName>
    </submittedName>
</protein>
<evidence type="ECO:0000256" key="4">
    <source>
        <dbReference type="ARBA" id="ARBA00022989"/>
    </source>
</evidence>
<gene>
    <name evidence="8" type="ORF">FHS83_001345</name>
</gene>
<dbReference type="GO" id="GO:0005886">
    <property type="term" value="C:plasma membrane"/>
    <property type="evidence" value="ECO:0007669"/>
    <property type="project" value="UniProtKB-SubCell"/>
</dbReference>
<accession>A0A846MYI5</accession>
<keyword evidence="9" id="KW-1185">Reference proteome</keyword>
<keyword evidence="3" id="KW-0812">Transmembrane</keyword>
<evidence type="ECO:0000256" key="6">
    <source>
        <dbReference type="SAM" id="Coils"/>
    </source>
</evidence>
<dbReference type="AlphaFoldDB" id="A0A846MYI5"/>
<dbReference type="PANTHER" id="PTHR32309:SF13">
    <property type="entry name" value="FERRIC ENTEROBACTIN TRANSPORT PROTEIN FEPE"/>
    <property type="match status" value="1"/>
</dbReference>
<evidence type="ECO:0000259" key="7">
    <source>
        <dbReference type="Pfam" id="PF02706"/>
    </source>
</evidence>
<organism evidence="8 9">
    <name type="scientific">Rhizomicrobium palustre</name>
    <dbReference type="NCBI Taxonomy" id="189966"/>
    <lineage>
        <taxon>Bacteria</taxon>
        <taxon>Pseudomonadati</taxon>
        <taxon>Pseudomonadota</taxon>
        <taxon>Alphaproteobacteria</taxon>
        <taxon>Micropepsales</taxon>
        <taxon>Micropepsaceae</taxon>
        <taxon>Rhizomicrobium</taxon>
    </lineage>
</organism>
<evidence type="ECO:0000256" key="3">
    <source>
        <dbReference type="ARBA" id="ARBA00022692"/>
    </source>
</evidence>
<dbReference type="InterPro" id="IPR003856">
    <property type="entry name" value="LPS_length_determ_N"/>
</dbReference>
<evidence type="ECO:0000313" key="9">
    <source>
        <dbReference type="Proteomes" id="UP000570514"/>
    </source>
</evidence>
<evidence type="ECO:0000256" key="1">
    <source>
        <dbReference type="ARBA" id="ARBA00004651"/>
    </source>
</evidence>
<keyword evidence="6" id="KW-0175">Coiled coil</keyword>
<dbReference type="SUPFAM" id="SSF52540">
    <property type="entry name" value="P-loop containing nucleoside triphosphate hydrolases"/>
    <property type="match status" value="1"/>
</dbReference>
<reference evidence="8 9" key="1">
    <citation type="submission" date="2020-03" db="EMBL/GenBank/DDBJ databases">
        <title>Genomic Encyclopedia of Type Strains, Phase IV (KMG-IV): sequencing the most valuable type-strain genomes for metagenomic binning, comparative biology and taxonomic classification.</title>
        <authorList>
            <person name="Goeker M."/>
        </authorList>
    </citation>
    <scope>NUCLEOTIDE SEQUENCE [LARGE SCALE GENOMIC DNA]</scope>
    <source>
        <strain evidence="8 9">DSM 19867</strain>
    </source>
</reference>
<feature type="coiled-coil region" evidence="6">
    <location>
        <begin position="284"/>
        <end position="375"/>
    </location>
</feature>
<dbReference type="Gene3D" id="3.40.50.300">
    <property type="entry name" value="P-loop containing nucleotide triphosphate hydrolases"/>
    <property type="match status" value="1"/>
</dbReference>
<dbReference type="RefSeq" id="WP_167082121.1">
    <property type="nucleotide sequence ID" value="NZ_BAAADC010000001.1"/>
</dbReference>
<keyword evidence="5" id="KW-0472">Membrane</keyword>
<evidence type="ECO:0000256" key="5">
    <source>
        <dbReference type="ARBA" id="ARBA00023136"/>
    </source>
</evidence>
<evidence type="ECO:0000313" key="8">
    <source>
        <dbReference type="EMBL" id="NIK88027.1"/>
    </source>
</evidence>